<protein>
    <submittedName>
        <fullName evidence="1">Bacillithiol system redox-active protein YtxJ</fullName>
    </submittedName>
</protein>
<organism evidence="1 2">
    <name type="scientific">Flaviaesturariibacter flavus</name>
    <dbReference type="NCBI Taxonomy" id="2502780"/>
    <lineage>
        <taxon>Bacteria</taxon>
        <taxon>Pseudomonadati</taxon>
        <taxon>Bacteroidota</taxon>
        <taxon>Chitinophagia</taxon>
        <taxon>Chitinophagales</taxon>
        <taxon>Chitinophagaceae</taxon>
        <taxon>Flaviaestuariibacter</taxon>
    </lineage>
</organism>
<evidence type="ECO:0000313" key="2">
    <source>
        <dbReference type="Proteomes" id="UP000295334"/>
    </source>
</evidence>
<gene>
    <name evidence="1" type="primary">ytxJ</name>
    <name evidence="1" type="ORF">EPD60_00490</name>
</gene>
<sequence length="111" mass="12448">MQWKHLTSEEELTGLVERSRELPQVIFKHSTRCSISNVAFQRVNKGAAPAGSEFYLLDVLTHRPLSLKVAEHFGVNHESPQVLVIKNGECVYDDSHLGISMQDITDQVSMA</sequence>
<keyword evidence="2" id="KW-1185">Reference proteome</keyword>
<evidence type="ECO:0000313" key="1">
    <source>
        <dbReference type="EMBL" id="TCJ19633.1"/>
    </source>
</evidence>
<dbReference type="RefSeq" id="WP_131445619.1">
    <property type="nucleotide sequence ID" value="NZ_SJZI01000001.1"/>
</dbReference>
<proteinExistence type="predicted"/>
<dbReference type="Gene3D" id="3.40.30.10">
    <property type="entry name" value="Glutaredoxin"/>
    <property type="match status" value="1"/>
</dbReference>
<name>A0A4R1BPL3_9BACT</name>
<dbReference type="NCBIfam" id="TIGR04019">
    <property type="entry name" value="B_thiol_YtxJ"/>
    <property type="match status" value="1"/>
</dbReference>
<reference evidence="1 2" key="1">
    <citation type="submission" date="2019-03" db="EMBL/GenBank/DDBJ databases">
        <authorList>
            <person name="Kim M.K.M."/>
        </authorList>
    </citation>
    <scope>NUCLEOTIDE SEQUENCE [LARGE SCALE GENOMIC DNA]</scope>
    <source>
        <strain evidence="1 2">17J68-12</strain>
    </source>
</reference>
<dbReference type="Pfam" id="PF11009">
    <property type="entry name" value="BrxC"/>
    <property type="match status" value="1"/>
</dbReference>
<comment type="caution">
    <text evidence="1">The sequence shown here is derived from an EMBL/GenBank/DDBJ whole genome shotgun (WGS) entry which is preliminary data.</text>
</comment>
<dbReference type="AlphaFoldDB" id="A0A4R1BPL3"/>
<dbReference type="InterPro" id="IPR022551">
    <property type="entry name" value="BrxC"/>
</dbReference>
<dbReference type="Proteomes" id="UP000295334">
    <property type="component" value="Unassembled WGS sequence"/>
</dbReference>
<dbReference type="EMBL" id="SJZI01000001">
    <property type="protein sequence ID" value="TCJ19633.1"/>
    <property type="molecule type" value="Genomic_DNA"/>
</dbReference>
<dbReference type="OrthoDB" id="677051at2"/>
<accession>A0A4R1BPL3</accession>